<keyword evidence="2" id="KW-1185">Reference proteome</keyword>
<protein>
    <submittedName>
        <fullName evidence="1">DUF1824 domain-containing protein</fullName>
    </submittedName>
</protein>
<accession>A0ABX5F6Q3</accession>
<dbReference type="InterPro" id="IPR014953">
    <property type="entry name" value="DUF1824"/>
</dbReference>
<proteinExistence type="predicted"/>
<dbReference type="Proteomes" id="UP000238218">
    <property type="component" value="Unassembled WGS sequence"/>
</dbReference>
<comment type="caution">
    <text evidence="1">The sequence shown here is derived from an EMBL/GenBank/DDBJ whole genome shotgun (WGS) entry which is preliminary data.</text>
</comment>
<dbReference type="Gene3D" id="3.30.360.10">
    <property type="entry name" value="Dihydrodipicolinate Reductase, domain 2"/>
    <property type="match status" value="1"/>
</dbReference>
<sequence>MTTDLPSSGLAALRGLRTAPALDGEGSLLLRQELTPRLQACEWFTIGIMAPSAAAALTALRQLEEAQGWTALQPGEPGAAETGPVFLKGNQRTGLLHLRLEEGLGEGILITGHGAADPEAEDTWGPLPLDLFA</sequence>
<organism evidence="1 2">
    <name type="scientific">Aphanothece cf. minutissima CCALA 015</name>
    <dbReference type="NCBI Taxonomy" id="2107695"/>
    <lineage>
        <taxon>Bacteria</taxon>
        <taxon>Bacillati</taxon>
        <taxon>Cyanobacteriota</taxon>
        <taxon>Cyanophyceae</taxon>
        <taxon>Oscillatoriophycideae</taxon>
        <taxon>Chroococcales</taxon>
        <taxon>Aphanothecaceae</taxon>
        <taxon>Aphanothece</taxon>
    </lineage>
</organism>
<gene>
    <name evidence="1" type="ORF">C7B81_09815</name>
</gene>
<dbReference type="SUPFAM" id="SSF160532">
    <property type="entry name" value="Ava3019-like"/>
    <property type="match status" value="1"/>
</dbReference>
<name>A0ABX5F6Q3_9CHRO</name>
<dbReference type="EMBL" id="PVWP01000006">
    <property type="protein sequence ID" value="PSB37244.1"/>
    <property type="molecule type" value="Genomic_DNA"/>
</dbReference>
<evidence type="ECO:0000313" key="2">
    <source>
        <dbReference type="Proteomes" id="UP000238218"/>
    </source>
</evidence>
<dbReference type="Pfam" id="PF08854">
    <property type="entry name" value="DUF1824"/>
    <property type="match status" value="1"/>
</dbReference>
<dbReference type="RefSeq" id="WP_106221292.1">
    <property type="nucleotide sequence ID" value="NZ_PVWP01000006.1"/>
</dbReference>
<evidence type="ECO:0000313" key="1">
    <source>
        <dbReference type="EMBL" id="PSB37244.1"/>
    </source>
</evidence>
<reference evidence="1 2" key="1">
    <citation type="submission" date="2018-03" db="EMBL/GenBank/DDBJ databases">
        <title>The ancient ancestry and fast evolution of plastids.</title>
        <authorList>
            <person name="Moore K.R."/>
            <person name="Magnabosco C."/>
            <person name="Momper L."/>
            <person name="Gold D.A."/>
            <person name="Bosak T."/>
            <person name="Fournier G.P."/>
        </authorList>
    </citation>
    <scope>NUCLEOTIDE SEQUENCE [LARGE SCALE GENOMIC DNA]</scope>
    <source>
        <strain evidence="1 2">CCALA 015</strain>
    </source>
</reference>